<dbReference type="FunFam" id="3.50.30.30:FF:000029">
    <property type="entry name" value="Glutamate carboxypeptidase Tre2, putative"/>
    <property type="match status" value="1"/>
</dbReference>
<comment type="similarity">
    <text evidence="1">Belongs to the peptidase M28 family. M28B subfamily.</text>
</comment>
<feature type="region of interest" description="Disordered" evidence="2">
    <location>
        <begin position="1"/>
        <end position="80"/>
    </location>
</feature>
<accession>A0A4Z1PH96</accession>
<dbReference type="SUPFAM" id="SSF53187">
    <property type="entry name" value="Zn-dependent exopeptidases"/>
    <property type="match status" value="1"/>
</dbReference>
<keyword evidence="3" id="KW-1133">Transmembrane helix</keyword>
<proteinExistence type="inferred from homology"/>
<dbReference type="CDD" id="cd08022">
    <property type="entry name" value="M28_PSMA_like"/>
    <property type="match status" value="1"/>
</dbReference>
<dbReference type="EMBL" id="SNSC02000004">
    <property type="protein sequence ID" value="TID24876.1"/>
    <property type="molecule type" value="Genomic_DNA"/>
</dbReference>
<dbReference type="Pfam" id="PF04389">
    <property type="entry name" value="Peptidase_M28"/>
    <property type="match status" value="1"/>
</dbReference>
<dbReference type="CDD" id="cd02121">
    <property type="entry name" value="PA_GCPII_like"/>
    <property type="match status" value="1"/>
</dbReference>
<dbReference type="Gene3D" id="3.40.630.10">
    <property type="entry name" value="Zn peptidases"/>
    <property type="match status" value="1"/>
</dbReference>
<dbReference type="InterPro" id="IPR046450">
    <property type="entry name" value="PA_dom_sf"/>
</dbReference>
<organism evidence="7 8">
    <name type="scientific">Venturia nashicola</name>
    <dbReference type="NCBI Taxonomy" id="86259"/>
    <lineage>
        <taxon>Eukaryota</taxon>
        <taxon>Fungi</taxon>
        <taxon>Dikarya</taxon>
        <taxon>Ascomycota</taxon>
        <taxon>Pezizomycotina</taxon>
        <taxon>Dothideomycetes</taxon>
        <taxon>Pleosporomycetidae</taxon>
        <taxon>Venturiales</taxon>
        <taxon>Venturiaceae</taxon>
        <taxon>Venturia</taxon>
    </lineage>
</organism>
<evidence type="ECO:0000259" key="4">
    <source>
        <dbReference type="Pfam" id="PF02225"/>
    </source>
</evidence>
<dbReference type="InterPro" id="IPR039373">
    <property type="entry name" value="Peptidase_M28B"/>
</dbReference>
<protein>
    <submittedName>
        <fullName evidence="7">Transferrin receptor</fullName>
    </submittedName>
</protein>
<evidence type="ECO:0000313" key="8">
    <source>
        <dbReference type="Proteomes" id="UP000298493"/>
    </source>
</evidence>
<dbReference type="InterPro" id="IPR007365">
    <property type="entry name" value="TFR-like_dimer_dom"/>
</dbReference>
<dbReference type="PANTHER" id="PTHR10404:SF71">
    <property type="entry name" value="CARBOXYPEPTIDASE TRE2, PUTATIVE (AFU_ORTHOLOGUE AFUA_3G10650)-RELATED"/>
    <property type="match status" value="1"/>
</dbReference>
<sequence>MSFEKGTPPLVSPPIPTYEEATTSSSPAPENQTLLSSNLGRRNGYYQQPSVQSARSSEDSLAHYPRNSSEGSDADPDDHEGLRREVEQMDLENLDELEEQGRRSHGKGWVGRILGFKRRLGRMNKWSWRPRWTEGWGMGGSHLYSRLGVPSLPTVAIPQEYTPQCSVIARLIGLFVIIALGYALFVFELMPNARNGLDQMFDPESVRNFAQSNVNGSRIEEYLRHVTSFDHIAGTEGSRYLARWMQGLFMEGKMDEVTLDSYYVYLNYPKEGGRRVAILDPPELAWQAKLEEEPAYPDGGTAKQNTMVFHGHSRAGNVTGPLIYANYGSREDYKRFYDTGIALNGTIALVRYYGSQGDRALKVKAAEEWGVKGVLIYSDPADDGFVKGKPYPEGQWRPSDGVQRGAVSLMSWIVGDVLTPGWASTKDAKRISKDSNPGLTNIPSLPLSWRDAQKLLQSLKGHGEALPEEWIGGVPDVEKWFSGDQSSPTVLLMNEQEEVEKQRIVNVIGRFEGVEQKAKKIVVGNHRDSWCFGAGDPGSGTAVMLEVIAILGTLREQGWRPLRTIEFASWDAEEYNLIGSTEHVEDHIDELRKDGVAYINVDVGVVGSKFRAAASPLFNSALERVLKRVVDPERNATLHHVWMMRNAQVEGLGAGSDYVAFQDIAGTSSIDFGFDGEEDYSYPYHSCYETFEWMQKFGDPGFKYHKALAEVWVLLILEVSQEFIVPFDLNDYAKAIIGYLDGLRAYAEKSGAPWADEDSKGGFDIEPLYDANNILTKNAKKFHEFEDWYWTQLQGRGMMETNGLSQMRKAYNNKKSHFETMLLDIPHASMHGVSNGDGEEHGVSGFLTALIHGGLGAHQNKTSNGADVDVQSLERSQFKHIIFGPQKWSGYEPGFFPFVRDAIEVGNWTEAQRQVDKAAGILTKAAERLVPE</sequence>
<dbReference type="PANTHER" id="PTHR10404">
    <property type="entry name" value="N-ACETYLATED-ALPHA-LINKED ACIDIC DIPEPTIDASE"/>
    <property type="match status" value="1"/>
</dbReference>
<feature type="domain" description="Peptidase M28" evidence="6">
    <location>
        <begin position="506"/>
        <end position="692"/>
    </location>
</feature>
<dbReference type="SUPFAM" id="SSF52025">
    <property type="entry name" value="PA domain"/>
    <property type="match status" value="1"/>
</dbReference>
<dbReference type="Gene3D" id="1.20.930.40">
    <property type="entry name" value="Transferrin receptor-like, dimerisation domain"/>
    <property type="match status" value="1"/>
</dbReference>
<evidence type="ECO:0000259" key="5">
    <source>
        <dbReference type="Pfam" id="PF04253"/>
    </source>
</evidence>
<dbReference type="SUPFAM" id="SSF47672">
    <property type="entry name" value="Transferrin receptor-like dimerisation domain"/>
    <property type="match status" value="2"/>
</dbReference>
<dbReference type="Pfam" id="PF04253">
    <property type="entry name" value="TFR_dimer"/>
    <property type="match status" value="1"/>
</dbReference>
<dbReference type="GO" id="GO:0004180">
    <property type="term" value="F:carboxypeptidase activity"/>
    <property type="evidence" value="ECO:0007669"/>
    <property type="project" value="TreeGrafter"/>
</dbReference>
<keyword evidence="8" id="KW-1185">Reference proteome</keyword>
<keyword evidence="3" id="KW-0472">Membrane</keyword>
<comment type="caution">
    <text evidence="7">The sequence shown here is derived from an EMBL/GenBank/DDBJ whole genome shotgun (WGS) entry which is preliminary data.</text>
</comment>
<dbReference type="FunFam" id="3.40.630.10:FF:000101">
    <property type="entry name" value="N-acetylated alpha-linked acidic dipeptidase like 1"/>
    <property type="match status" value="1"/>
</dbReference>
<dbReference type="InterPro" id="IPR007484">
    <property type="entry name" value="Peptidase_M28"/>
</dbReference>
<dbReference type="AlphaFoldDB" id="A0A4Z1PH96"/>
<evidence type="ECO:0000256" key="1">
    <source>
        <dbReference type="ARBA" id="ARBA00005634"/>
    </source>
</evidence>
<evidence type="ECO:0000256" key="2">
    <source>
        <dbReference type="SAM" id="MobiDB-lite"/>
    </source>
</evidence>
<dbReference type="STRING" id="86259.A0A4Z1PH96"/>
<dbReference type="Pfam" id="PF02225">
    <property type="entry name" value="PA"/>
    <property type="match status" value="1"/>
</dbReference>
<dbReference type="Proteomes" id="UP000298493">
    <property type="component" value="Unassembled WGS sequence"/>
</dbReference>
<gene>
    <name evidence="7" type="ORF">E6O75_ATG04081</name>
</gene>
<dbReference type="InterPro" id="IPR036757">
    <property type="entry name" value="TFR-like_dimer_dom_sf"/>
</dbReference>
<evidence type="ECO:0000313" key="7">
    <source>
        <dbReference type="EMBL" id="TID24876.1"/>
    </source>
</evidence>
<feature type="transmembrane region" description="Helical" evidence="3">
    <location>
        <begin position="167"/>
        <end position="187"/>
    </location>
</feature>
<evidence type="ECO:0000256" key="3">
    <source>
        <dbReference type="SAM" id="Phobius"/>
    </source>
</evidence>
<dbReference type="InterPro" id="IPR003137">
    <property type="entry name" value="PA_domain"/>
</dbReference>
<evidence type="ECO:0000259" key="6">
    <source>
        <dbReference type="Pfam" id="PF04389"/>
    </source>
</evidence>
<keyword evidence="3" id="KW-0812">Transmembrane</keyword>
<reference evidence="7 8" key="1">
    <citation type="submission" date="2019-04" db="EMBL/GenBank/DDBJ databases">
        <title>High contiguity whole genome sequence and gene annotation resource for two Venturia nashicola isolates.</title>
        <authorList>
            <person name="Prokchorchik M."/>
            <person name="Won K."/>
            <person name="Lee Y."/>
            <person name="Choi E.D."/>
            <person name="Segonzac C."/>
            <person name="Sohn K.H."/>
        </authorList>
    </citation>
    <scope>NUCLEOTIDE SEQUENCE [LARGE SCALE GENOMIC DNA]</scope>
    <source>
        <strain evidence="7 8">PRI2</strain>
    </source>
</reference>
<feature type="domain" description="PA" evidence="4">
    <location>
        <begin position="318"/>
        <end position="406"/>
    </location>
</feature>
<dbReference type="Gene3D" id="3.50.30.30">
    <property type="match status" value="1"/>
</dbReference>
<feature type="domain" description="Transferrin receptor-like dimerisation" evidence="5">
    <location>
        <begin position="874"/>
        <end position="929"/>
    </location>
</feature>
<feature type="compositionally biased region" description="Polar residues" evidence="2">
    <location>
        <begin position="20"/>
        <end position="55"/>
    </location>
</feature>
<name>A0A4Z1PH96_9PEZI</name>
<keyword evidence="7" id="KW-0675">Receptor</keyword>